<dbReference type="HAMAP" id="MF_02082">
    <property type="entry name" value="LysZ"/>
    <property type="match status" value="1"/>
</dbReference>
<dbReference type="InterPro" id="IPR037529">
    <property type="entry name" value="LysZ"/>
</dbReference>
<dbReference type="NCBIfam" id="TIGR00761">
    <property type="entry name" value="argB"/>
    <property type="match status" value="1"/>
</dbReference>
<feature type="site" description="Transition state stabilizer" evidence="8">
    <location>
        <position position="5"/>
    </location>
</feature>
<dbReference type="EMBL" id="DSXR01000079">
    <property type="protein sequence ID" value="HGS87540.1"/>
    <property type="molecule type" value="Genomic_DNA"/>
</dbReference>
<dbReference type="PANTHER" id="PTHR23342">
    <property type="entry name" value="N-ACETYLGLUTAMATE SYNTHASE"/>
    <property type="match status" value="1"/>
</dbReference>
<dbReference type="PIRSF" id="PIRSF000728">
    <property type="entry name" value="NAGK"/>
    <property type="match status" value="1"/>
</dbReference>
<dbReference type="InterPro" id="IPR001057">
    <property type="entry name" value="Glu/AcGlu_kinase"/>
</dbReference>
<dbReference type="GO" id="GO:0005524">
    <property type="term" value="F:ATP binding"/>
    <property type="evidence" value="ECO:0007669"/>
    <property type="project" value="UniProtKB-KW"/>
</dbReference>
<organism evidence="10">
    <name type="scientific">Bellilinea caldifistulae</name>
    <dbReference type="NCBI Taxonomy" id="360411"/>
    <lineage>
        <taxon>Bacteria</taxon>
        <taxon>Bacillati</taxon>
        <taxon>Chloroflexota</taxon>
        <taxon>Anaerolineae</taxon>
        <taxon>Anaerolineales</taxon>
        <taxon>Anaerolineaceae</taxon>
        <taxon>Bellilinea</taxon>
    </lineage>
</organism>
<dbReference type="UniPathway" id="UPA00033">
    <property type="reaction ID" value="UER00036"/>
</dbReference>
<comment type="catalytic activity">
    <reaction evidence="8">
        <text>[amino-group carrier protein]-C-terminal-N-(1,4-dicarboxybutan-1-yl)-L-glutamine + ATP = [amino-group carrier protein]-C-terminal-N-(1-carboxy-5-phosphooxy-5-oxopentan-1-yl)-L-glutamine + ADP</text>
        <dbReference type="Rhea" id="RHEA:41944"/>
        <dbReference type="Rhea" id="RHEA-COMP:9694"/>
        <dbReference type="Rhea" id="RHEA-COMP:9712"/>
        <dbReference type="ChEBI" id="CHEBI:30616"/>
        <dbReference type="ChEBI" id="CHEBI:78499"/>
        <dbReference type="ChEBI" id="CHEBI:78503"/>
        <dbReference type="ChEBI" id="CHEBI:456216"/>
        <dbReference type="EC" id="2.7.2.17"/>
    </reaction>
</comment>
<dbReference type="PANTHER" id="PTHR23342:SF20">
    <property type="entry name" value="[LYSW]-AMINOADIPATE KINASE"/>
    <property type="match status" value="1"/>
</dbReference>
<dbReference type="SUPFAM" id="SSF53633">
    <property type="entry name" value="Carbamate kinase-like"/>
    <property type="match status" value="1"/>
</dbReference>
<feature type="domain" description="Aspartate/glutamate/uridylate kinase" evidence="9">
    <location>
        <begin position="2"/>
        <end position="247"/>
    </location>
</feature>
<evidence type="ECO:0000256" key="7">
    <source>
        <dbReference type="ARBA" id="ARBA00023154"/>
    </source>
</evidence>
<evidence type="ECO:0000256" key="3">
    <source>
        <dbReference type="ARBA" id="ARBA00022679"/>
    </source>
</evidence>
<feature type="binding site" evidence="8">
    <location>
        <position position="64"/>
    </location>
    <ligand>
        <name>substrate</name>
    </ligand>
</feature>
<keyword evidence="2 8" id="KW-0028">Amino-acid biosynthesis</keyword>
<keyword evidence="6 8" id="KW-0067">ATP-binding</keyword>
<dbReference type="GO" id="GO:0003991">
    <property type="term" value="F:acetylglutamate kinase activity"/>
    <property type="evidence" value="ECO:0007669"/>
    <property type="project" value="TreeGrafter"/>
</dbReference>
<evidence type="ECO:0000256" key="2">
    <source>
        <dbReference type="ARBA" id="ARBA00022605"/>
    </source>
</evidence>
<comment type="subcellular location">
    <subcellularLocation>
        <location evidence="8">Cytoplasm</location>
    </subcellularLocation>
</comment>
<proteinExistence type="inferred from homology"/>
<dbReference type="CDD" id="cd04251">
    <property type="entry name" value="AAK_NAGK-UC"/>
    <property type="match status" value="1"/>
</dbReference>
<dbReference type="PRINTS" id="PR00474">
    <property type="entry name" value="GLU5KINASE"/>
</dbReference>
<keyword evidence="3 8" id="KW-0808">Transferase</keyword>
<dbReference type="NCBIfam" id="NF010659">
    <property type="entry name" value="PRK14058.1-1"/>
    <property type="match status" value="1"/>
</dbReference>
<dbReference type="InterPro" id="IPR036393">
    <property type="entry name" value="AceGlu_kinase-like_sf"/>
</dbReference>
<dbReference type="AlphaFoldDB" id="A0A7C4L031"/>
<keyword evidence="1 8" id="KW-0963">Cytoplasm</keyword>
<comment type="caution">
    <text evidence="10">The sequence shown here is derived from an EMBL/GenBank/DDBJ whole genome shotgun (WGS) entry which is preliminary data.</text>
</comment>
<evidence type="ECO:0000259" key="9">
    <source>
        <dbReference type="Pfam" id="PF00696"/>
    </source>
</evidence>
<evidence type="ECO:0000256" key="6">
    <source>
        <dbReference type="ARBA" id="ARBA00022840"/>
    </source>
</evidence>
<evidence type="ECO:0000256" key="4">
    <source>
        <dbReference type="ARBA" id="ARBA00022741"/>
    </source>
</evidence>
<evidence type="ECO:0000313" key="10">
    <source>
        <dbReference type="EMBL" id="HGS87540.1"/>
    </source>
</evidence>
<sequence length="267" mass="28539">MLVIKIGGAAGVNFASICADVAELVQRGQKVVLVHGGSAEVNEISTQLGHPPRFVTSESGFTSRYTDRETLEIFAMVTAGKINTLLVEQLQHKGINAFGLTGLDGRWMVAHRKEAIRVVENGRKRVLRDDYTGKIEQVNPAILSLLLGMGLTPVVAPLAISPAGEALNVDADRAAAMVAGALGAQSLILLTNVPGLMRKFPDESTLIHHLPRVEVQRAIEYAEGRMKKKVLGAAEALQGGVSRVIFADGRSDHPLRDALNGKGTIIE</sequence>
<gene>
    <name evidence="8" type="primary">lysZ</name>
    <name evidence="10" type="ORF">ENT17_07960</name>
</gene>
<feature type="binding site" evidence="8">
    <location>
        <position position="168"/>
    </location>
    <ligand>
        <name>substrate</name>
    </ligand>
</feature>
<dbReference type="NCBIfam" id="NF010662">
    <property type="entry name" value="PRK14058.1-4"/>
    <property type="match status" value="1"/>
</dbReference>
<evidence type="ECO:0000256" key="5">
    <source>
        <dbReference type="ARBA" id="ARBA00022777"/>
    </source>
</evidence>
<keyword evidence="4 8" id="KW-0547">Nucleotide-binding</keyword>
<comment type="similarity">
    <text evidence="8">Belongs to the acetylglutamate kinase family. LysZ subfamily.</text>
</comment>
<dbReference type="Gene3D" id="3.40.1160.10">
    <property type="entry name" value="Acetylglutamate kinase-like"/>
    <property type="match status" value="1"/>
</dbReference>
<protein>
    <recommendedName>
        <fullName evidence="8">Putative [LysW]-aminoadipate kinase</fullName>
        <ecNumber evidence="8">2.7.2.17</ecNumber>
    </recommendedName>
</protein>
<accession>A0A7C4L031</accession>
<name>A0A7C4L031_9CHLR</name>
<dbReference type="InterPro" id="IPR004662">
    <property type="entry name" value="AcgluKinase_fam"/>
</dbReference>
<dbReference type="EC" id="2.7.2.17" evidence="8"/>
<evidence type="ECO:0000256" key="1">
    <source>
        <dbReference type="ARBA" id="ARBA00022490"/>
    </source>
</evidence>
<dbReference type="Pfam" id="PF00696">
    <property type="entry name" value="AA_kinase"/>
    <property type="match status" value="1"/>
</dbReference>
<reference evidence="10" key="1">
    <citation type="journal article" date="2020" name="mSystems">
        <title>Genome- and Community-Level Interaction Insights into Carbon Utilization and Element Cycling Functions of Hydrothermarchaeota in Hydrothermal Sediment.</title>
        <authorList>
            <person name="Zhou Z."/>
            <person name="Liu Y."/>
            <person name="Xu W."/>
            <person name="Pan J."/>
            <person name="Luo Z.H."/>
            <person name="Li M."/>
        </authorList>
    </citation>
    <scope>NUCLEOTIDE SEQUENCE [LARGE SCALE GENOMIC DNA]</scope>
    <source>
        <strain evidence="10">SpSt-556</strain>
    </source>
</reference>
<feature type="site" description="Transition state stabilizer" evidence="8">
    <location>
        <position position="229"/>
    </location>
</feature>
<dbReference type="NCBIfam" id="NF010661">
    <property type="entry name" value="PRK14058.1-3"/>
    <property type="match status" value="1"/>
</dbReference>
<keyword evidence="7 8" id="KW-0457">Lysine biosynthesis</keyword>
<comment type="pathway">
    <text evidence="8">Amino-acid biosynthesis; L-lysine biosynthesis via AAA pathway; L-lysine from L-alpha-aminoadipate (Thermus route): step 2/5.</text>
</comment>
<dbReference type="InterPro" id="IPR001048">
    <property type="entry name" value="Asp/Glu/Uridylate_kinase"/>
</dbReference>
<comment type="caution">
    <text evidence="8">Lacks conserved residue(s) required for the propagation of feature annotation.</text>
</comment>
<evidence type="ECO:0000256" key="8">
    <source>
        <dbReference type="HAMAP-Rule" id="MF_02082"/>
    </source>
</evidence>
<keyword evidence="5 8" id="KW-0418">Kinase</keyword>
<dbReference type="GO" id="GO:0006526">
    <property type="term" value="P:L-arginine biosynthetic process"/>
    <property type="evidence" value="ECO:0007669"/>
    <property type="project" value="TreeGrafter"/>
</dbReference>
<dbReference type="GO" id="GO:0019878">
    <property type="term" value="P:lysine biosynthetic process via aminoadipic acid"/>
    <property type="evidence" value="ECO:0007669"/>
    <property type="project" value="UniProtKB-UniRule"/>
</dbReference>
<dbReference type="GO" id="GO:0005737">
    <property type="term" value="C:cytoplasm"/>
    <property type="evidence" value="ECO:0007669"/>
    <property type="project" value="UniProtKB-SubCell"/>
</dbReference>
<comment type="function">
    <text evidence="8">Catalyzes the phosphorylation of LysW-gamma-alpha-aminoadipate.</text>
</comment>